<keyword evidence="2" id="KW-0732">Signal</keyword>
<protein>
    <submittedName>
        <fullName evidence="4">Ulvan-active sulfatase</fullName>
    </submittedName>
</protein>
<keyword evidence="5" id="KW-1185">Reference proteome</keyword>
<feature type="domain" description="Sulfatase N-terminal" evidence="3">
    <location>
        <begin position="20"/>
        <end position="283"/>
    </location>
</feature>
<feature type="chain" id="PRO_5046100959" evidence="2">
    <location>
        <begin position="17"/>
        <end position="456"/>
    </location>
</feature>
<dbReference type="Proteomes" id="UP001476282">
    <property type="component" value="Unassembled WGS sequence"/>
</dbReference>
<dbReference type="InterPro" id="IPR052701">
    <property type="entry name" value="GAG_Ulvan_Degrading_Sulfatases"/>
</dbReference>
<sequence length="456" mass="51631">MRTFFLLLLLALGVRAAERPNFLLMVADDLTWSDLGFAGNTDVRTPHLDSLRKEGMWLTRMFTPATTCSPTRNALYTGLFPIRSGAYPNHAWVENGTRSVFTHLKEAGYRVALQNKEHVGPKASYPYEHIEGADDLTQTRAFVDRNADQPWFLVFASNDPHSPWTRGPKYDPARIKVPPYLHDNAQTRKQLARYYGEVSKLDQQVGDLLKLLDETQQADNTVVIFVSEQGSSFPYGGKWLLYDNGIRATTLVRWPGRVAPGSSSDVLLQYTDITPTVLSIAGIDPASISPGRPDSAEKLGFDGKDFTSILCGGNDPLHDFIYAQHTTVGIFGFSEPYPMRAVRDRRFKYIRNLVPENTYEINGIHRSQPLKSWKKDAANDPELQKKIDFLYHRPGEELYDLESDPLEQHNLAGDPEFATRKAKLSEALDAWMKQQGDRGMATEKEARHHQDSRFRK</sequence>
<dbReference type="SUPFAM" id="SSF53649">
    <property type="entry name" value="Alkaline phosphatase-like"/>
    <property type="match status" value="1"/>
</dbReference>
<dbReference type="Pfam" id="PF00884">
    <property type="entry name" value="Sulfatase"/>
    <property type="match status" value="1"/>
</dbReference>
<feature type="signal peptide" evidence="2">
    <location>
        <begin position="1"/>
        <end position="16"/>
    </location>
</feature>
<dbReference type="InterPro" id="IPR000917">
    <property type="entry name" value="Sulfatase_N"/>
</dbReference>
<dbReference type="PANTHER" id="PTHR43751">
    <property type="entry name" value="SULFATASE"/>
    <property type="match status" value="1"/>
</dbReference>
<dbReference type="Gene3D" id="3.40.720.10">
    <property type="entry name" value="Alkaline Phosphatase, subunit A"/>
    <property type="match status" value="1"/>
</dbReference>
<dbReference type="EMBL" id="BAABRI010000001">
    <property type="protein sequence ID" value="GAA5480953.1"/>
    <property type="molecule type" value="Genomic_DNA"/>
</dbReference>
<feature type="compositionally biased region" description="Basic and acidic residues" evidence="1">
    <location>
        <begin position="440"/>
        <end position="456"/>
    </location>
</feature>
<evidence type="ECO:0000313" key="5">
    <source>
        <dbReference type="Proteomes" id="UP001476282"/>
    </source>
</evidence>
<dbReference type="CDD" id="cd16027">
    <property type="entry name" value="SGSH"/>
    <property type="match status" value="1"/>
</dbReference>
<evidence type="ECO:0000259" key="3">
    <source>
        <dbReference type="Pfam" id="PF00884"/>
    </source>
</evidence>
<evidence type="ECO:0000256" key="1">
    <source>
        <dbReference type="SAM" id="MobiDB-lite"/>
    </source>
</evidence>
<comment type="caution">
    <text evidence="4">The sequence shown here is derived from an EMBL/GenBank/DDBJ whole genome shotgun (WGS) entry which is preliminary data.</text>
</comment>
<evidence type="ECO:0000313" key="4">
    <source>
        <dbReference type="EMBL" id="GAA5480953.1"/>
    </source>
</evidence>
<name>A0ABP9UH09_9BACT</name>
<accession>A0ABP9UH09</accession>
<reference evidence="4 5" key="1">
    <citation type="submission" date="2024-02" db="EMBL/GenBank/DDBJ databases">
        <title>Haloferula sargassicola NBRC 104335.</title>
        <authorList>
            <person name="Ichikawa N."/>
            <person name="Katano-Makiyama Y."/>
            <person name="Hidaka K."/>
        </authorList>
    </citation>
    <scope>NUCLEOTIDE SEQUENCE [LARGE SCALE GENOMIC DNA]</scope>
    <source>
        <strain evidence="4 5">NBRC 104335</strain>
    </source>
</reference>
<dbReference type="InterPro" id="IPR017850">
    <property type="entry name" value="Alkaline_phosphatase_core_sf"/>
</dbReference>
<organism evidence="4 5">
    <name type="scientific">Haloferula sargassicola</name>
    <dbReference type="NCBI Taxonomy" id="490096"/>
    <lineage>
        <taxon>Bacteria</taxon>
        <taxon>Pseudomonadati</taxon>
        <taxon>Verrucomicrobiota</taxon>
        <taxon>Verrucomicrobiia</taxon>
        <taxon>Verrucomicrobiales</taxon>
        <taxon>Verrucomicrobiaceae</taxon>
        <taxon>Haloferula</taxon>
    </lineage>
</organism>
<dbReference type="PANTHER" id="PTHR43751:SF1">
    <property type="entry name" value="SULFATASE ATSG-RELATED"/>
    <property type="match status" value="1"/>
</dbReference>
<dbReference type="RefSeq" id="WP_353565111.1">
    <property type="nucleotide sequence ID" value="NZ_BAABRI010000001.1"/>
</dbReference>
<proteinExistence type="predicted"/>
<gene>
    <name evidence="4" type="ORF">Hsar01_00158</name>
</gene>
<evidence type="ECO:0000256" key="2">
    <source>
        <dbReference type="SAM" id="SignalP"/>
    </source>
</evidence>
<feature type="region of interest" description="Disordered" evidence="1">
    <location>
        <begin position="431"/>
        <end position="456"/>
    </location>
</feature>